<dbReference type="Gene3D" id="3.40.50.300">
    <property type="entry name" value="P-loop containing nucleotide triphosphate hydrolases"/>
    <property type="match status" value="1"/>
</dbReference>
<sequence>MAVPALWTRRRLLQLSGLACLGVAQAGAALAVAAAGSRLLTQVEDAPSQHWLTGTVIAAAMVLIVVRVAQRRFAEAFALGYVTELRVALMSHVIRIPADSRPPRTGLVMTRVVNDLSAIKLWLASGLVAIVVAVAALSAVTATLIIFEPGIAIVLAFAFALWAVPVVLCLRPLRRRIRESRRQRGRIAARAGGILAARLTLLGFGRHGSTVRGLKKKSDHLNAALVARATLSGLLRSSGDLVFPAVVLFAAGGRLIFETEAFSAVSLGVLVVMAALAATHLSAVALGLEYRLAYRIALDRIEAVLRLPAIDPDAGQRLQKREAGRAIEARGLRLEPGDRQVDFSAVAGEAVALSGLTEDQATDLVMKLGGLKRVGAGCVFLDGCDAVDIRARNWWREVTIVSPHLRLIKASVAVNARLGARSGDDEELKRVLARFGLPPGHEAMAIGEDGECVGAPVTAIRAARAVMRQSGLVLIADRELVADEVLSDAFFGELHASGATIVVAAPLPAGLSRRFRIIDFDASQRRVA</sequence>
<keyword evidence="2 5" id="KW-0812">Transmembrane</keyword>
<keyword evidence="4 5" id="KW-0472">Membrane</keyword>
<gene>
    <name evidence="7" type="ORF">OOZ53_02925</name>
</gene>
<dbReference type="PROSITE" id="PS51318">
    <property type="entry name" value="TAT"/>
    <property type="match status" value="1"/>
</dbReference>
<evidence type="ECO:0000313" key="7">
    <source>
        <dbReference type="EMBL" id="MDA4844282.1"/>
    </source>
</evidence>
<keyword evidence="3 5" id="KW-1133">Transmembrane helix</keyword>
<evidence type="ECO:0000256" key="2">
    <source>
        <dbReference type="ARBA" id="ARBA00022692"/>
    </source>
</evidence>
<dbReference type="SUPFAM" id="SSF52540">
    <property type="entry name" value="P-loop containing nucleoside triphosphate hydrolases"/>
    <property type="match status" value="1"/>
</dbReference>
<comment type="subcellular location">
    <subcellularLocation>
        <location evidence="1">Cell membrane</location>
        <topology evidence="1">Multi-pass membrane protein</topology>
    </subcellularLocation>
</comment>
<reference evidence="7" key="1">
    <citation type="submission" date="2022-11" db="EMBL/GenBank/DDBJ databases">
        <title>Hoeflea poritis sp. nov., isolated from scleractinian coral Porites lutea.</title>
        <authorList>
            <person name="Zhang G."/>
            <person name="Wei Q."/>
            <person name="Cai L."/>
        </authorList>
    </citation>
    <scope>NUCLEOTIDE SEQUENCE</scope>
    <source>
        <strain evidence="7">E7-10</strain>
    </source>
</reference>
<dbReference type="InterPro" id="IPR006311">
    <property type="entry name" value="TAT_signal"/>
</dbReference>
<protein>
    <submittedName>
        <fullName evidence="7">ABC transporter transmembrane domain-containing protein</fullName>
    </submittedName>
</protein>
<comment type="caution">
    <text evidence="7">The sequence shown here is derived from an EMBL/GenBank/DDBJ whole genome shotgun (WGS) entry which is preliminary data.</text>
</comment>
<evidence type="ECO:0000256" key="4">
    <source>
        <dbReference type="ARBA" id="ARBA00023136"/>
    </source>
</evidence>
<dbReference type="InterPro" id="IPR011527">
    <property type="entry name" value="ABC1_TM_dom"/>
</dbReference>
<keyword evidence="8" id="KW-1185">Reference proteome</keyword>
<name>A0ABT4VJI0_9HYPH</name>
<organism evidence="7 8">
    <name type="scientific">Hoeflea poritis</name>
    <dbReference type="NCBI Taxonomy" id="2993659"/>
    <lineage>
        <taxon>Bacteria</taxon>
        <taxon>Pseudomonadati</taxon>
        <taxon>Pseudomonadota</taxon>
        <taxon>Alphaproteobacteria</taxon>
        <taxon>Hyphomicrobiales</taxon>
        <taxon>Rhizobiaceae</taxon>
        <taxon>Hoeflea</taxon>
    </lineage>
</organism>
<dbReference type="Gene3D" id="1.20.1560.10">
    <property type="entry name" value="ABC transporter type 1, transmembrane domain"/>
    <property type="match status" value="1"/>
</dbReference>
<dbReference type="Proteomes" id="UP001148313">
    <property type="component" value="Unassembled WGS sequence"/>
</dbReference>
<evidence type="ECO:0000256" key="5">
    <source>
        <dbReference type="SAM" id="Phobius"/>
    </source>
</evidence>
<dbReference type="PROSITE" id="PS50929">
    <property type="entry name" value="ABC_TM1F"/>
    <property type="match status" value="1"/>
</dbReference>
<dbReference type="InterPro" id="IPR027417">
    <property type="entry name" value="P-loop_NTPase"/>
</dbReference>
<feature type="domain" description="ABC transmembrane type-1" evidence="6">
    <location>
        <begin position="17"/>
        <end position="277"/>
    </location>
</feature>
<dbReference type="InterPro" id="IPR039421">
    <property type="entry name" value="Type_1_exporter"/>
</dbReference>
<accession>A0ABT4VJI0</accession>
<dbReference type="SUPFAM" id="SSF90123">
    <property type="entry name" value="ABC transporter transmembrane region"/>
    <property type="match status" value="1"/>
</dbReference>
<dbReference type="InterPro" id="IPR036640">
    <property type="entry name" value="ABC1_TM_sf"/>
</dbReference>
<evidence type="ECO:0000313" key="8">
    <source>
        <dbReference type="Proteomes" id="UP001148313"/>
    </source>
</evidence>
<dbReference type="PANTHER" id="PTHR24221:SF654">
    <property type="entry name" value="ATP-BINDING CASSETTE SUB-FAMILY B MEMBER 6"/>
    <property type="match status" value="1"/>
</dbReference>
<dbReference type="PANTHER" id="PTHR24221">
    <property type="entry name" value="ATP-BINDING CASSETTE SUB-FAMILY B"/>
    <property type="match status" value="1"/>
</dbReference>
<dbReference type="EMBL" id="JAPJZH010000001">
    <property type="protein sequence ID" value="MDA4844282.1"/>
    <property type="molecule type" value="Genomic_DNA"/>
</dbReference>
<evidence type="ECO:0000256" key="1">
    <source>
        <dbReference type="ARBA" id="ARBA00004651"/>
    </source>
</evidence>
<evidence type="ECO:0000259" key="6">
    <source>
        <dbReference type="PROSITE" id="PS50929"/>
    </source>
</evidence>
<feature type="transmembrane region" description="Helical" evidence="5">
    <location>
        <begin position="121"/>
        <end position="147"/>
    </location>
</feature>
<dbReference type="RefSeq" id="WP_271087801.1">
    <property type="nucleotide sequence ID" value="NZ_JAPJZH010000001.1"/>
</dbReference>
<feature type="transmembrane region" description="Helical" evidence="5">
    <location>
        <begin position="153"/>
        <end position="173"/>
    </location>
</feature>
<feature type="transmembrane region" description="Helical" evidence="5">
    <location>
        <begin position="49"/>
        <end position="69"/>
    </location>
</feature>
<dbReference type="Pfam" id="PF00664">
    <property type="entry name" value="ABC_membrane"/>
    <property type="match status" value="1"/>
</dbReference>
<proteinExistence type="predicted"/>
<evidence type="ECO:0000256" key="3">
    <source>
        <dbReference type="ARBA" id="ARBA00022989"/>
    </source>
</evidence>
<feature type="transmembrane region" description="Helical" evidence="5">
    <location>
        <begin position="263"/>
        <end position="288"/>
    </location>
</feature>